<keyword evidence="5" id="KW-1133">Transmembrane helix</keyword>
<dbReference type="Proteomes" id="UP000300879">
    <property type="component" value="Chromosome"/>
</dbReference>
<proteinExistence type="inferred from homology"/>
<keyword evidence="5" id="KW-0472">Membrane</keyword>
<dbReference type="GO" id="GO:0015385">
    <property type="term" value="F:sodium:proton antiporter activity"/>
    <property type="evidence" value="ECO:0007669"/>
    <property type="project" value="TreeGrafter"/>
</dbReference>
<evidence type="ECO:0000256" key="2">
    <source>
        <dbReference type="ARBA" id="ARBA00008404"/>
    </source>
</evidence>
<organism evidence="6 7">
    <name type="scientific">Paenibacillus algicola</name>
    <dbReference type="NCBI Taxonomy" id="2565926"/>
    <lineage>
        <taxon>Bacteria</taxon>
        <taxon>Bacillati</taxon>
        <taxon>Bacillota</taxon>
        <taxon>Bacilli</taxon>
        <taxon>Bacillales</taxon>
        <taxon>Paenibacillaceae</taxon>
        <taxon>Paenibacillus</taxon>
    </lineage>
</organism>
<dbReference type="PANTHER" id="PTHR34703">
    <property type="entry name" value="ANTIPORTER SUBUNIT MNHG2-RELATED"/>
    <property type="match status" value="1"/>
</dbReference>
<evidence type="ECO:0000256" key="1">
    <source>
        <dbReference type="ARBA" id="ARBA00004141"/>
    </source>
</evidence>
<comment type="subcellular location">
    <subcellularLocation>
        <location evidence="1">Membrane</location>
        <topology evidence="1">Multi-pass membrane protein</topology>
    </subcellularLocation>
</comment>
<gene>
    <name evidence="6" type="ORF">E6C60_2274</name>
</gene>
<feature type="region of interest" description="Disordered" evidence="4">
    <location>
        <begin position="119"/>
        <end position="141"/>
    </location>
</feature>
<sequence length="141" mass="15334">MNATMIKEVGELLIGLIVLAGALLSAVSAFGLIRLPDVYLRSHAATKSATLGVLLILTGAFLYFMVYVDHISAKLILGIIFVFITSPVAGHLNGRAAYRSGIPLWEKSQHDELGPVIRKQYQDQADASPKKRTTRNDVTRG</sequence>
<keyword evidence="3" id="KW-0813">Transport</keyword>
<protein>
    <submittedName>
        <fullName evidence="6">Na(+)/H(+) antiporter subunit G</fullName>
    </submittedName>
</protein>
<evidence type="ECO:0000313" key="6">
    <source>
        <dbReference type="EMBL" id="QCT02986.1"/>
    </source>
</evidence>
<evidence type="ECO:0000256" key="3">
    <source>
        <dbReference type="ARBA" id="ARBA00022449"/>
    </source>
</evidence>
<feature type="transmembrane region" description="Helical" evidence="5">
    <location>
        <begin position="45"/>
        <end position="65"/>
    </location>
</feature>
<feature type="transmembrane region" description="Helical" evidence="5">
    <location>
        <begin position="12"/>
        <end position="33"/>
    </location>
</feature>
<evidence type="ECO:0000256" key="4">
    <source>
        <dbReference type="SAM" id="MobiDB-lite"/>
    </source>
</evidence>
<feature type="transmembrane region" description="Helical" evidence="5">
    <location>
        <begin position="71"/>
        <end position="90"/>
    </location>
</feature>
<dbReference type="NCBIfam" id="NF009314">
    <property type="entry name" value="PRK12674.1-2"/>
    <property type="match status" value="1"/>
</dbReference>
<reference evidence="6 7" key="1">
    <citation type="submission" date="2019-05" db="EMBL/GenBank/DDBJ databases">
        <authorList>
            <person name="Chen C."/>
        </authorList>
    </citation>
    <scope>NUCLEOTIDE SEQUENCE [LARGE SCALE GENOMIC DNA]</scope>
    <source>
        <strain evidence="6 7">HB172198</strain>
    </source>
</reference>
<name>A0A4P8XJZ7_9BACL</name>
<dbReference type="AlphaFoldDB" id="A0A4P8XJZ7"/>
<evidence type="ECO:0000313" key="7">
    <source>
        <dbReference type="Proteomes" id="UP000300879"/>
    </source>
</evidence>
<keyword evidence="3" id="KW-0050">Antiport</keyword>
<keyword evidence="5" id="KW-0812">Transmembrane</keyword>
<dbReference type="Pfam" id="PF03334">
    <property type="entry name" value="PhaG_MnhG_YufB"/>
    <property type="match status" value="1"/>
</dbReference>
<comment type="similarity">
    <text evidence="2">Belongs to the CPA3 antiporters (TC 2.A.63) subunit G family.</text>
</comment>
<dbReference type="PANTHER" id="PTHR34703:SF1">
    <property type="entry name" value="ANTIPORTER SUBUNIT MNHG2-RELATED"/>
    <property type="match status" value="1"/>
</dbReference>
<dbReference type="EMBL" id="CP040396">
    <property type="protein sequence ID" value="QCT02986.1"/>
    <property type="molecule type" value="Genomic_DNA"/>
</dbReference>
<accession>A0A4P8XJZ7</accession>
<dbReference type="InterPro" id="IPR005133">
    <property type="entry name" value="PhaG_MnhG_YufB"/>
</dbReference>
<evidence type="ECO:0000256" key="5">
    <source>
        <dbReference type="SAM" id="Phobius"/>
    </source>
</evidence>
<dbReference type="KEGG" id="palo:E6C60_2274"/>
<keyword evidence="7" id="KW-1185">Reference proteome</keyword>
<dbReference type="NCBIfam" id="TIGR01300">
    <property type="entry name" value="CPA3_mnhG_phaG"/>
    <property type="match status" value="1"/>
</dbReference>
<dbReference type="GO" id="GO:0016020">
    <property type="term" value="C:membrane"/>
    <property type="evidence" value="ECO:0007669"/>
    <property type="project" value="UniProtKB-SubCell"/>
</dbReference>